<dbReference type="InterPro" id="IPR057514">
    <property type="entry name" value="NTF2_SigF"/>
</dbReference>
<gene>
    <name evidence="3" type="ORF">EV356DRAFT_504128</name>
</gene>
<organism evidence="3 4">
    <name type="scientific">Viridothelium virens</name>
    <name type="common">Speckled blister lichen</name>
    <name type="synonym">Trypethelium virens</name>
    <dbReference type="NCBI Taxonomy" id="1048519"/>
    <lineage>
        <taxon>Eukaryota</taxon>
        <taxon>Fungi</taxon>
        <taxon>Dikarya</taxon>
        <taxon>Ascomycota</taxon>
        <taxon>Pezizomycotina</taxon>
        <taxon>Dothideomycetes</taxon>
        <taxon>Dothideomycetes incertae sedis</taxon>
        <taxon>Trypetheliales</taxon>
        <taxon>Trypetheliaceae</taxon>
        <taxon>Viridothelium</taxon>
    </lineage>
</organism>
<evidence type="ECO:0000313" key="3">
    <source>
        <dbReference type="EMBL" id="KAF2238815.1"/>
    </source>
</evidence>
<dbReference type="AlphaFoldDB" id="A0A6A6HKZ9"/>
<accession>A0A6A6HKZ9</accession>
<dbReference type="OrthoDB" id="2344312at2759"/>
<proteinExistence type="predicted"/>
<keyword evidence="1" id="KW-1133">Transmembrane helix</keyword>
<dbReference type="Pfam" id="PF24840">
    <property type="entry name" value="NTF2_SigF"/>
    <property type="match status" value="1"/>
</dbReference>
<evidence type="ECO:0000313" key="4">
    <source>
        <dbReference type="Proteomes" id="UP000800092"/>
    </source>
</evidence>
<keyword evidence="4" id="KW-1185">Reference proteome</keyword>
<reference evidence="3" key="1">
    <citation type="journal article" date="2020" name="Stud. Mycol.">
        <title>101 Dothideomycetes genomes: a test case for predicting lifestyles and emergence of pathogens.</title>
        <authorList>
            <person name="Haridas S."/>
            <person name="Albert R."/>
            <person name="Binder M."/>
            <person name="Bloem J."/>
            <person name="Labutti K."/>
            <person name="Salamov A."/>
            <person name="Andreopoulos B."/>
            <person name="Baker S."/>
            <person name="Barry K."/>
            <person name="Bills G."/>
            <person name="Bluhm B."/>
            <person name="Cannon C."/>
            <person name="Castanera R."/>
            <person name="Culley D."/>
            <person name="Daum C."/>
            <person name="Ezra D."/>
            <person name="Gonzalez J."/>
            <person name="Henrissat B."/>
            <person name="Kuo A."/>
            <person name="Liang C."/>
            <person name="Lipzen A."/>
            <person name="Lutzoni F."/>
            <person name="Magnuson J."/>
            <person name="Mondo S."/>
            <person name="Nolan M."/>
            <person name="Ohm R."/>
            <person name="Pangilinan J."/>
            <person name="Park H.-J."/>
            <person name="Ramirez L."/>
            <person name="Alfaro M."/>
            <person name="Sun H."/>
            <person name="Tritt A."/>
            <person name="Yoshinaga Y."/>
            <person name="Zwiers L.-H."/>
            <person name="Turgeon B."/>
            <person name="Goodwin S."/>
            <person name="Spatafora J."/>
            <person name="Crous P."/>
            <person name="Grigoriev I."/>
        </authorList>
    </citation>
    <scope>NUCLEOTIDE SEQUENCE</scope>
    <source>
        <strain evidence="3">Tuck. ex Michener</strain>
    </source>
</reference>
<evidence type="ECO:0000256" key="1">
    <source>
        <dbReference type="SAM" id="Phobius"/>
    </source>
</evidence>
<keyword evidence="1" id="KW-0472">Membrane</keyword>
<feature type="transmembrane region" description="Helical" evidence="1">
    <location>
        <begin position="147"/>
        <end position="168"/>
    </location>
</feature>
<dbReference type="PANTHER" id="PTHR35393">
    <property type="entry name" value="CHROMOSOME 1, WHOLE GENOME SHOTGUN SEQUENCE"/>
    <property type="match status" value="1"/>
</dbReference>
<dbReference type="Proteomes" id="UP000800092">
    <property type="component" value="Unassembled WGS sequence"/>
</dbReference>
<dbReference type="EMBL" id="ML991774">
    <property type="protein sequence ID" value="KAF2238815.1"/>
    <property type="molecule type" value="Genomic_DNA"/>
</dbReference>
<sequence length="187" mass="21766">MENPVREIPAVVHLLTQTPPSIQRDTLETYFTPNAAFNHPFCRVESWFPSSRSIIRAIYHWYKIMSPKILLSVESVAFDQPNNLLYVGISQRFAIWFVPLYRSNVKLVTVLQLEYQKSNAKYYIKSQNDLYQTDQFVKFVLPYGGPVLVWIWQTVATLACVLLALLFWPMSAIQEYVHPQHPAKRSS</sequence>
<name>A0A6A6HKZ9_VIRVR</name>
<keyword evidence="1" id="KW-0812">Transmembrane</keyword>
<dbReference type="PANTHER" id="PTHR35393:SF1">
    <property type="entry name" value="SNOAL-LIKE DOMAIN-CONTAINING PROTEIN"/>
    <property type="match status" value="1"/>
</dbReference>
<protein>
    <recommendedName>
        <fullName evidence="2">SigF-like NTF2-like domain-containing protein</fullName>
    </recommendedName>
</protein>
<evidence type="ECO:0000259" key="2">
    <source>
        <dbReference type="Pfam" id="PF24840"/>
    </source>
</evidence>
<feature type="domain" description="SigF-like NTF2-like" evidence="2">
    <location>
        <begin position="1"/>
        <end position="166"/>
    </location>
</feature>